<feature type="transmembrane region" description="Helical" evidence="1">
    <location>
        <begin position="1088"/>
        <end position="1107"/>
    </location>
</feature>
<feature type="transmembrane region" description="Helical" evidence="1">
    <location>
        <begin position="366"/>
        <end position="385"/>
    </location>
</feature>
<feature type="transmembrane region" description="Helical" evidence="1">
    <location>
        <begin position="1010"/>
        <end position="1028"/>
    </location>
</feature>
<dbReference type="EMBL" id="UINC01003650">
    <property type="protein sequence ID" value="SVA08152.1"/>
    <property type="molecule type" value="Genomic_DNA"/>
</dbReference>
<feature type="transmembrane region" description="Helical" evidence="1">
    <location>
        <begin position="307"/>
        <end position="331"/>
    </location>
</feature>
<feature type="transmembrane region" description="Helical" evidence="1">
    <location>
        <begin position="525"/>
        <end position="544"/>
    </location>
</feature>
<sequence length="1120" mass="125387">MTRKPLFWAVFALLFIGSVYFFVRNYDKAFPVLSLDIRMSREMALDAAADLGEKYNWKPREYRTAVTFYSERNIQTFVELEGGGLETFKSLSADSVYFPYGWKVRHFQENNPNETSVWFTPAGSPYCFRQKLGEDEPGAVLSRDSAFAVALAGLREEWAVDLEAYELVDEAEKTQPSGRVDHTFTYQRSGFELGENGFVRLRLTVSGDVLTEVKHYVQVPEAFQRRFDEMRSANDTIAFSASMGMAFLYGLGGIVLGIFFLLRQRRVLWKSALLWGIIVALVQTLSEINFLPLMWMNYDTSITAQSFIVQVIISALANFLLMTTLYTLSFIAAESLTRKAFPDRIQFWKLWSPEAGSSLPVLGRTVGGYLTAGLFLFYSLVFYMFTHDTLGWWSPADTDYDPNILAAYFPWLTSIAISLGAGFWEECLFRAVPLAGAALLGDRYGKRNLFIGIAMGVQALIFGAGHANYPVQPAYARVVELIIPSLVFGFIYLRFGLLAGIVMHYAVDVAFISMPLFVAQVPGIWVHRVLVIMLLLVPLWIILYHRHRAGSWAGELGQVYNRDWQVPAAPVPDEESAPLADESTVQESKYASNKILALLAGVGLLLWISQITFEADLPAMEISRLDAERTATQALSAWGFTPDTSWTLESQPRVGNRQDYRFIWQTTGPDLFTGMMGTYLVEPAWLVRYRLFEGDVASRAEEYICWLSPRGERTRIIHRLPEDSPGAALSEEAARTAALDFLNKTYAIEVDQLVELEARSEKKPNRLDWEFQYQDTATVDLDQGELRLLVKLAGEEIVDFQRMVHVPEEWSRAENEKNAKKTPFNFMVILVVVLSLLAAVVSGLIRWSRKQFQLDLFLKTVLIIAAVGLMNAWNSWPNMLWGFSTAEPYNDQLYQGLFSAGLGIVFMSLFQALLAGSTHSLAHTQIYKQTDSRPEQGLYAGLFLAGILAVFGTFFPSLGPKIGSWGAFREQVPLLGVGLQHLTSFIMLTLIGLVGVTGISTVTRNWSMKIPLAMVYLCLLGLAMVTGIDSVLESLSLWLVCGLVLGAVLVFLYKELLRFHPAVIPILTATLTVLGALENGILNLHPGAQAGTVFACIIVYAIAYLWYQELLKAPEEKATG</sequence>
<feature type="transmembrane region" description="Helical" evidence="1">
    <location>
        <begin position="1034"/>
        <end position="1053"/>
    </location>
</feature>
<keyword evidence="1" id="KW-1133">Transmembrane helix</keyword>
<reference evidence="2" key="1">
    <citation type="submission" date="2018-05" db="EMBL/GenBank/DDBJ databases">
        <authorList>
            <person name="Lanie J.A."/>
            <person name="Ng W.-L."/>
            <person name="Kazmierczak K.M."/>
            <person name="Andrzejewski T.M."/>
            <person name="Davidsen T.M."/>
            <person name="Wayne K.J."/>
            <person name="Tettelin H."/>
            <person name="Glass J.I."/>
            <person name="Rusch D."/>
            <person name="Podicherti R."/>
            <person name="Tsui H.-C.T."/>
            <person name="Winkler M.E."/>
        </authorList>
    </citation>
    <scope>NUCLEOTIDE SEQUENCE</scope>
</reference>
<proteinExistence type="predicted"/>
<feature type="transmembrane region" description="Helical" evidence="1">
    <location>
        <begin position="475"/>
        <end position="495"/>
    </location>
</feature>
<feature type="transmembrane region" description="Helical" evidence="1">
    <location>
        <begin position="893"/>
        <end position="916"/>
    </location>
</feature>
<feature type="transmembrane region" description="Helical" evidence="1">
    <location>
        <begin position="1062"/>
        <end position="1082"/>
    </location>
</feature>
<accession>A0A381SVW5</accession>
<keyword evidence="1" id="KW-0472">Membrane</keyword>
<gene>
    <name evidence="2" type="ORF">METZ01_LOCUS61006</name>
</gene>
<name>A0A381SVW5_9ZZZZ</name>
<feature type="transmembrane region" description="Helical" evidence="1">
    <location>
        <begin position="937"/>
        <end position="958"/>
    </location>
</feature>
<protein>
    <recommendedName>
        <fullName evidence="3">CPBP family intramembrane metalloprotease</fullName>
    </recommendedName>
</protein>
<feature type="transmembrane region" description="Helical" evidence="1">
    <location>
        <begin position="405"/>
        <end position="424"/>
    </location>
</feature>
<evidence type="ECO:0008006" key="3">
    <source>
        <dbReference type="Google" id="ProtNLM"/>
    </source>
</evidence>
<feature type="transmembrane region" description="Helical" evidence="1">
    <location>
        <begin position="978"/>
        <end position="998"/>
    </location>
</feature>
<feature type="transmembrane region" description="Helical" evidence="1">
    <location>
        <begin position="824"/>
        <end position="844"/>
    </location>
</feature>
<organism evidence="2">
    <name type="scientific">marine metagenome</name>
    <dbReference type="NCBI Taxonomy" id="408172"/>
    <lineage>
        <taxon>unclassified sequences</taxon>
        <taxon>metagenomes</taxon>
        <taxon>ecological metagenomes</taxon>
    </lineage>
</organism>
<evidence type="ECO:0000313" key="2">
    <source>
        <dbReference type="EMBL" id="SVA08152.1"/>
    </source>
</evidence>
<evidence type="ECO:0000256" key="1">
    <source>
        <dbReference type="SAM" id="Phobius"/>
    </source>
</evidence>
<dbReference type="AlphaFoldDB" id="A0A381SVW5"/>
<feature type="transmembrane region" description="Helical" evidence="1">
    <location>
        <begin position="856"/>
        <end position="873"/>
    </location>
</feature>
<feature type="transmembrane region" description="Helical" evidence="1">
    <location>
        <begin position="237"/>
        <end position="261"/>
    </location>
</feature>
<keyword evidence="1" id="KW-0812">Transmembrane</keyword>
<feature type="transmembrane region" description="Helical" evidence="1">
    <location>
        <begin position="273"/>
        <end position="295"/>
    </location>
</feature>
<feature type="transmembrane region" description="Helical" evidence="1">
    <location>
        <begin position="449"/>
        <end position="469"/>
    </location>
</feature>